<dbReference type="STRING" id="1196031.A361_21460"/>
<dbReference type="RefSeq" id="WP_019382903.1">
    <property type="nucleotide sequence ID" value="NZ_CP015506.1"/>
</dbReference>
<feature type="transmembrane region" description="Helical" evidence="1">
    <location>
        <begin position="157"/>
        <end position="185"/>
    </location>
</feature>
<accession>A0A160MEM6</accession>
<name>A0A160MEM6_9BACI</name>
<keyword evidence="1" id="KW-1133">Transmembrane helix</keyword>
<feature type="transmembrane region" description="Helical" evidence="1">
    <location>
        <begin position="239"/>
        <end position="259"/>
    </location>
</feature>
<keyword evidence="1" id="KW-0472">Membrane</keyword>
<feature type="transmembrane region" description="Helical" evidence="1">
    <location>
        <begin position="290"/>
        <end position="312"/>
    </location>
</feature>
<sequence>MLGLIQNEWMKIFRRPGTYVMIGLLLIMTTVAGAFIKYQESGGTVPDNSEWKKGLQTQNESYKKQLEEMGEMAPRDMKEQYQREIAINEYRIKNDISPNQEYSVWGFVSDTSQLIEFAGLFTIIIAGGIVASEFTWGTIKLLLIRPIKRVKILGAKYITVILFGLLVLAVLFGYSALLGGLLFGFPAEAFPYLYYYNGTVIEQSMGLHLIAYYGLKSINMLMLATMAFMISAVFRNSSLAIGLSLFLMFMGGQVTRLIAMKYDWAKYSLFANTDLLQYFEGMPMVHGMTIGFSIMMIFIYFLLFQVLAFYVFNKRDVSA</sequence>
<dbReference type="Proteomes" id="UP000077856">
    <property type="component" value="Chromosome"/>
</dbReference>
<protein>
    <recommendedName>
        <fullName evidence="4">ABC transporter permease</fullName>
    </recommendedName>
</protein>
<dbReference type="EMBL" id="CP015506">
    <property type="protein sequence ID" value="AND41617.1"/>
    <property type="molecule type" value="Genomic_DNA"/>
</dbReference>
<dbReference type="Pfam" id="PF12679">
    <property type="entry name" value="ABC2_membrane_2"/>
    <property type="match status" value="1"/>
</dbReference>
<evidence type="ECO:0000256" key="1">
    <source>
        <dbReference type="SAM" id="Phobius"/>
    </source>
</evidence>
<evidence type="ECO:0000313" key="2">
    <source>
        <dbReference type="EMBL" id="AND41617.1"/>
    </source>
</evidence>
<feature type="transmembrane region" description="Helical" evidence="1">
    <location>
        <begin position="205"/>
        <end position="227"/>
    </location>
</feature>
<organism evidence="2 3">
    <name type="scientific">Cytobacillus oceanisediminis 2691</name>
    <dbReference type="NCBI Taxonomy" id="1196031"/>
    <lineage>
        <taxon>Bacteria</taxon>
        <taxon>Bacillati</taxon>
        <taxon>Bacillota</taxon>
        <taxon>Bacilli</taxon>
        <taxon>Bacillales</taxon>
        <taxon>Bacillaceae</taxon>
        <taxon>Cytobacillus</taxon>
    </lineage>
</organism>
<gene>
    <name evidence="2" type="ORF">A361_21460</name>
</gene>
<dbReference type="GO" id="GO:0005886">
    <property type="term" value="C:plasma membrane"/>
    <property type="evidence" value="ECO:0007669"/>
    <property type="project" value="UniProtKB-SubCell"/>
</dbReference>
<dbReference type="eggNOG" id="COG1277">
    <property type="taxonomic scope" value="Bacteria"/>
</dbReference>
<dbReference type="KEGG" id="bon:A361_21460"/>
<evidence type="ECO:0008006" key="4">
    <source>
        <dbReference type="Google" id="ProtNLM"/>
    </source>
</evidence>
<feature type="transmembrane region" description="Helical" evidence="1">
    <location>
        <begin position="114"/>
        <end position="136"/>
    </location>
</feature>
<dbReference type="PANTHER" id="PTHR37305">
    <property type="entry name" value="INTEGRAL MEMBRANE PROTEIN-RELATED"/>
    <property type="match status" value="1"/>
</dbReference>
<dbReference type="AlphaFoldDB" id="A0A160MEM6"/>
<dbReference type="GO" id="GO:0140359">
    <property type="term" value="F:ABC-type transporter activity"/>
    <property type="evidence" value="ECO:0007669"/>
    <property type="project" value="InterPro"/>
</dbReference>
<feature type="transmembrane region" description="Helical" evidence="1">
    <location>
        <begin position="20"/>
        <end position="38"/>
    </location>
</feature>
<reference evidence="2 3" key="1">
    <citation type="submission" date="2016-04" db="EMBL/GenBank/DDBJ databases">
        <title>Complete genome sequence of Bacillus oceanisediminis strain 2691.</title>
        <authorList>
            <person name="Jeong H."/>
            <person name="Kim H.J."/>
            <person name="Lee D.-W."/>
        </authorList>
    </citation>
    <scope>NUCLEOTIDE SEQUENCE [LARGE SCALE GENOMIC DNA]</scope>
    <source>
        <strain evidence="2 3">2691</strain>
    </source>
</reference>
<proteinExistence type="predicted"/>
<dbReference type="PANTHER" id="PTHR37305:SF1">
    <property type="entry name" value="MEMBRANE PROTEIN"/>
    <property type="match status" value="1"/>
</dbReference>
<keyword evidence="1" id="KW-0812">Transmembrane</keyword>
<evidence type="ECO:0000313" key="3">
    <source>
        <dbReference type="Proteomes" id="UP000077856"/>
    </source>
</evidence>